<dbReference type="Proteomes" id="UP000683139">
    <property type="component" value="Unassembled WGS sequence"/>
</dbReference>
<name>A0A919YQD6_9BACL</name>
<organism evidence="2 3">
    <name type="scientific">Paenibacillus montaniterrae</name>
    <dbReference type="NCBI Taxonomy" id="429341"/>
    <lineage>
        <taxon>Bacteria</taxon>
        <taxon>Bacillati</taxon>
        <taxon>Bacillota</taxon>
        <taxon>Bacilli</taxon>
        <taxon>Bacillales</taxon>
        <taxon>Paenibacillaceae</taxon>
        <taxon>Paenibacillus</taxon>
    </lineage>
</organism>
<evidence type="ECO:0000313" key="2">
    <source>
        <dbReference type="EMBL" id="GIP17745.1"/>
    </source>
</evidence>
<feature type="domain" description="HTH cro/C1-type" evidence="1">
    <location>
        <begin position="7"/>
        <end position="60"/>
    </location>
</feature>
<dbReference type="Pfam" id="PF13443">
    <property type="entry name" value="HTH_26"/>
    <property type="match status" value="1"/>
</dbReference>
<dbReference type="Gene3D" id="1.10.260.40">
    <property type="entry name" value="lambda repressor-like DNA-binding domains"/>
    <property type="match status" value="1"/>
</dbReference>
<dbReference type="GO" id="GO:0003677">
    <property type="term" value="F:DNA binding"/>
    <property type="evidence" value="ECO:0007669"/>
    <property type="project" value="InterPro"/>
</dbReference>
<dbReference type="PROSITE" id="PS50943">
    <property type="entry name" value="HTH_CROC1"/>
    <property type="match status" value="1"/>
</dbReference>
<sequence length="65" mass="7448">MITYKPLRHLLIERDLAKTEFAKMVGLAPGTASKLWKDDYVALEVIDRICEVLDCEISDVVQRVK</sequence>
<protein>
    <recommendedName>
        <fullName evidence="1">HTH cro/C1-type domain-containing protein</fullName>
    </recommendedName>
</protein>
<proteinExistence type="predicted"/>
<dbReference type="RefSeq" id="WP_213517383.1">
    <property type="nucleotide sequence ID" value="NZ_BOSE01000006.1"/>
</dbReference>
<evidence type="ECO:0000313" key="3">
    <source>
        <dbReference type="Proteomes" id="UP000683139"/>
    </source>
</evidence>
<dbReference type="EMBL" id="BOSE01000006">
    <property type="protein sequence ID" value="GIP17745.1"/>
    <property type="molecule type" value="Genomic_DNA"/>
</dbReference>
<gene>
    <name evidence="2" type="ORF">J40TS1_33870</name>
</gene>
<accession>A0A919YQD6</accession>
<keyword evidence="3" id="KW-1185">Reference proteome</keyword>
<dbReference type="AlphaFoldDB" id="A0A919YQD6"/>
<comment type="caution">
    <text evidence="2">The sequence shown here is derived from an EMBL/GenBank/DDBJ whole genome shotgun (WGS) entry which is preliminary data.</text>
</comment>
<dbReference type="InterPro" id="IPR001387">
    <property type="entry name" value="Cro/C1-type_HTH"/>
</dbReference>
<evidence type="ECO:0000259" key="1">
    <source>
        <dbReference type="PROSITE" id="PS50943"/>
    </source>
</evidence>
<dbReference type="SUPFAM" id="SSF47413">
    <property type="entry name" value="lambda repressor-like DNA-binding domains"/>
    <property type="match status" value="1"/>
</dbReference>
<reference evidence="2" key="1">
    <citation type="submission" date="2021-03" db="EMBL/GenBank/DDBJ databases">
        <title>Antimicrobial resistance genes in bacteria isolated from Japanese honey, and their potential for conferring macrolide and lincosamide resistance in the American foulbrood pathogen Paenibacillus larvae.</title>
        <authorList>
            <person name="Okamoto M."/>
            <person name="Kumagai M."/>
            <person name="Kanamori H."/>
            <person name="Takamatsu D."/>
        </authorList>
    </citation>
    <scope>NUCLEOTIDE SEQUENCE</scope>
    <source>
        <strain evidence="2">J40TS1</strain>
    </source>
</reference>
<dbReference type="InterPro" id="IPR010982">
    <property type="entry name" value="Lambda_DNA-bd_dom_sf"/>
</dbReference>